<evidence type="ECO:0000313" key="3">
    <source>
        <dbReference type="Proteomes" id="UP000195437"/>
    </source>
</evidence>
<dbReference type="EMBL" id="CP021434">
    <property type="protein sequence ID" value="ARU62768.1"/>
    <property type="molecule type" value="Genomic_DNA"/>
</dbReference>
<proteinExistence type="predicted"/>
<keyword evidence="1" id="KW-0812">Transmembrane</keyword>
<reference evidence="3" key="1">
    <citation type="submission" date="2017-05" db="EMBL/GenBank/DDBJ databases">
        <authorList>
            <person name="Sung H."/>
        </authorList>
    </citation>
    <scope>NUCLEOTIDE SEQUENCE [LARGE SCALE GENOMIC DNA]</scope>
    <source>
        <strain evidence="3">AR23208</strain>
    </source>
</reference>
<gene>
    <name evidence="2" type="ORF">CBW65_18680</name>
</gene>
<dbReference type="KEGG" id="tum:CBW65_18680"/>
<organism evidence="2 3">
    <name type="scientific">Tumebacillus avium</name>
    <dbReference type="NCBI Taxonomy" id="1903704"/>
    <lineage>
        <taxon>Bacteria</taxon>
        <taxon>Bacillati</taxon>
        <taxon>Bacillota</taxon>
        <taxon>Bacilli</taxon>
        <taxon>Bacillales</taxon>
        <taxon>Alicyclobacillaceae</taxon>
        <taxon>Tumebacillus</taxon>
    </lineage>
</organism>
<keyword evidence="3" id="KW-1185">Reference proteome</keyword>
<accession>A0A1Y0IQA9</accession>
<feature type="transmembrane region" description="Helical" evidence="1">
    <location>
        <begin position="58"/>
        <end position="75"/>
    </location>
</feature>
<name>A0A1Y0IQA9_9BACL</name>
<evidence type="ECO:0000256" key="1">
    <source>
        <dbReference type="SAM" id="Phobius"/>
    </source>
</evidence>
<keyword evidence="1" id="KW-1133">Transmembrane helix</keyword>
<keyword evidence="1" id="KW-0472">Membrane</keyword>
<dbReference type="AlphaFoldDB" id="A0A1Y0IQA9"/>
<feature type="transmembrane region" description="Helical" evidence="1">
    <location>
        <begin position="6"/>
        <end position="26"/>
    </location>
</feature>
<evidence type="ECO:0000313" key="2">
    <source>
        <dbReference type="EMBL" id="ARU62768.1"/>
    </source>
</evidence>
<dbReference type="RefSeq" id="WP_087458118.1">
    <property type="nucleotide sequence ID" value="NZ_CP021434.1"/>
</dbReference>
<dbReference type="Proteomes" id="UP000195437">
    <property type="component" value="Chromosome"/>
</dbReference>
<protein>
    <submittedName>
        <fullName evidence="2">Uncharacterized protein</fullName>
    </submittedName>
</protein>
<feature type="transmembrane region" description="Helical" evidence="1">
    <location>
        <begin position="33"/>
        <end position="52"/>
    </location>
</feature>
<sequence length="88" mass="9539">MNGIAVYLVMITIFFLLMLTFLYTGVMGAIRGSIATLSVSTLLGVIAVIVSFPWIGQFILPIPVVTAVLALVLFIRRRSSGTHIQKDA</sequence>